<feature type="transmembrane region" description="Helical" evidence="1">
    <location>
        <begin position="62"/>
        <end position="82"/>
    </location>
</feature>
<evidence type="ECO:0000313" key="3">
    <source>
        <dbReference type="Proteomes" id="UP000565711"/>
    </source>
</evidence>
<dbReference type="Proteomes" id="UP000565711">
    <property type="component" value="Unassembled WGS sequence"/>
</dbReference>
<dbReference type="EMBL" id="JAAXOP010000022">
    <property type="protein sequence ID" value="NKY53953.1"/>
    <property type="molecule type" value="Genomic_DNA"/>
</dbReference>
<name>A0A846Y3Y7_9NOCA</name>
<feature type="transmembrane region" description="Helical" evidence="1">
    <location>
        <begin position="26"/>
        <end position="50"/>
    </location>
</feature>
<keyword evidence="1" id="KW-1133">Transmembrane helix</keyword>
<protein>
    <submittedName>
        <fullName evidence="2">Uncharacterized protein</fullName>
    </submittedName>
</protein>
<evidence type="ECO:0000256" key="1">
    <source>
        <dbReference type="SAM" id="Phobius"/>
    </source>
</evidence>
<keyword evidence="1" id="KW-0812">Transmembrane</keyword>
<dbReference type="AlphaFoldDB" id="A0A846Y3Y7"/>
<reference evidence="2 3" key="1">
    <citation type="submission" date="2020-04" db="EMBL/GenBank/DDBJ databases">
        <title>MicrobeNet Type strains.</title>
        <authorList>
            <person name="Nicholson A.C."/>
        </authorList>
    </citation>
    <scope>NUCLEOTIDE SEQUENCE [LARGE SCALE GENOMIC DNA]</scope>
    <source>
        <strain evidence="2 3">JCM 12354</strain>
    </source>
</reference>
<organism evidence="2 3">
    <name type="scientific">Nocardia vermiculata</name>
    <dbReference type="NCBI Taxonomy" id="257274"/>
    <lineage>
        <taxon>Bacteria</taxon>
        <taxon>Bacillati</taxon>
        <taxon>Actinomycetota</taxon>
        <taxon>Actinomycetes</taxon>
        <taxon>Mycobacteriales</taxon>
        <taxon>Nocardiaceae</taxon>
        <taxon>Nocardia</taxon>
    </lineage>
</organism>
<evidence type="ECO:0000313" key="2">
    <source>
        <dbReference type="EMBL" id="NKY53953.1"/>
    </source>
</evidence>
<keyword evidence="1" id="KW-0472">Membrane</keyword>
<gene>
    <name evidence="2" type="ORF">HGA08_27540</name>
</gene>
<comment type="caution">
    <text evidence="2">The sequence shown here is derived from an EMBL/GenBank/DDBJ whole genome shotgun (WGS) entry which is preliminary data.</text>
</comment>
<accession>A0A846Y3Y7</accession>
<keyword evidence="3" id="KW-1185">Reference proteome</keyword>
<proteinExistence type="predicted"/>
<sequence length="83" mass="8883">MNRPTLLADQLPPAVLDPLLDLGGQLIGLAGYFALGAMLAAIISGCVRYHEGATITTFWRELLVILLCAALAARTFDIASWLL</sequence>
<dbReference type="RefSeq" id="WP_157103070.1">
    <property type="nucleotide sequence ID" value="NZ_JAAXOP010000022.1"/>
</dbReference>